<dbReference type="Gene3D" id="1.20.960.30">
    <property type="match status" value="1"/>
</dbReference>
<protein>
    <submittedName>
        <fullName evidence="5">Ebi</fullName>
    </submittedName>
</protein>
<dbReference type="PANTHER" id="PTHR22846:SF2">
    <property type="entry name" value="F-BOX-LIKE_WD REPEAT-CONTAINING PROTEIN EBI"/>
    <property type="match status" value="1"/>
</dbReference>
<evidence type="ECO:0000256" key="2">
    <source>
        <dbReference type="ARBA" id="ARBA00022574"/>
    </source>
</evidence>
<evidence type="ECO:0000256" key="1">
    <source>
        <dbReference type="ARBA" id="ARBA00004123"/>
    </source>
</evidence>
<geneLocation type="nucleomorph" evidence="5"/>
<dbReference type="Pfam" id="PF08513">
    <property type="entry name" value="LisH"/>
    <property type="match status" value="1"/>
</dbReference>
<keyword evidence="4" id="KW-0539">Nucleus</keyword>
<evidence type="ECO:0000313" key="5">
    <source>
        <dbReference type="EMBL" id="ABW98242.1"/>
    </source>
</evidence>
<proteinExistence type="predicted"/>
<organism evidence="5 6">
    <name type="scientific">Hemiselmis andersenii</name>
    <name type="common">Cryptophyte alga</name>
    <dbReference type="NCBI Taxonomy" id="464988"/>
    <lineage>
        <taxon>Eukaryota</taxon>
        <taxon>Cryptophyceae</taxon>
        <taxon>Cryptomonadales</taxon>
        <taxon>Hemiselmidaceae</taxon>
        <taxon>Hemiselmis</taxon>
    </lineage>
</organism>
<accession>A9BL59</accession>
<reference evidence="5 6" key="1">
    <citation type="journal article" date="2007" name="Proc. Natl. Acad. Sci. U.S.A.">
        <title>Nucleomorph genome of Hemiselmis andersenii reveals complete intron loss and compaction as a driver of protein structure and function.</title>
        <authorList>
            <person name="Lane C.E."/>
            <person name="van den Heuvel K."/>
            <person name="Kozera C."/>
            <person name="Curtis B.A."/>
            <person name="Parsons B.J."/>
            <person name="Bowman S."/>
            <person name="Archibald J.M."/>
        </authorList>
    </citation>
    <scope>NUCLEOTIDE SEQUENCE [LARGE SCALE GENOMIC DNA]</scope>
    <source>
        <strain evidence="5 6">CCMP644</strain>
    </source>
</reference>
<keyword evidence="2" id="KW-0853">WD repeat</keyword>
<dbReference type="RefSeq" id="XP_001712567.1">
    <property type="nucleotide sequence ID" value="XM_001712515.1"/>
</dbReference>
<evidence type="ECO:0000256" key="3">
    <source>
        <dbReference type="ARBA" id="ARBA00022737"/>
    </source>
</evidence>
<dbReference type="SMART" id="SM00320">
    <property type="entry name" value="WD40"/>
    <property type="match status" value="6"/>
</dbReference>
<dbReference type="Gene3D" id="2.130.10.10">
    <property type="entry name" value="YVTN repeat-like/Quinoprotein amine dehydrogenase"/>
    <property type="match status" value="1"/>
</dbReference>
<dbReference type="Pfam" id="PF00400">
    <property type="entry name" value="WD40"/>
    <property type="match status" value="2"/>
</dbReference>
<comment type="subcellular location">
    <subcellularLocation>
        <location evidence="1">Nucleus</location>
    </subcellularLocation>
</comment>
<dbReference type="EMBL" id="CP000883">
    <property type="protein sequence ID" value="ABW98242.1"/>
    <property type="molecule type" value="Genomic_DNA"/>
</dbReference>
<keyword evidence="5" id="KW-0542">Nucleomorph</keyword>
<dbReference type="SUPFAM" id="SSF50978">
    <property type="entry name" value="WD40 repeat-like"/>
    <property type="match status" value="1"/>
</dbReference>
<dbReference type="InterPro" id="IPR045183">
    <property type="entry name" value="Ebi-like"/>
</dbReference>
<dbReference type="InterPro" id="IPR015943">
    <property type="entry name" value="WD40/YVTN_repeat-like_dom_sf"/>
</dbReference>
<dbReference type="InterPro" id="IPR001680">
    <property type="entry name" value="WD40_rpt"/>
</dbReference>
<dbReference type="Proteomes" id="UP000243127">
    <property type="component" value="Nucleomorph 3"/>
</dbReference>
<sequence>MHHQIRVSEIDLAIFFYLQECGFIHSAYTFAQESRINFLKLEQKIFPPGLLISLIQRGIAYAQIELASPPLFRSNSRSPIENFLFSKNHLSENYFFKTKNEFNKKRGRNFFNNDFSIFSFFWHIRKTVMFFGTRDGKFYKWNIEPTKKIEKKKKISSQFFLSNKAFEKKDLISLDINLIGTLIVAGLNNGEIFFLTESGKILENFSIPESPPLELKFNENSRNILIGNKQGNIFIYSLWYKKLLAKVSIHKLPLVDLHWNKKTELVSGSNEKILSYFEIKKKLCKLMNLDNHKINRISISQNKSTLACCSEDCKIPIFSINLNLFHQNFLFEKQKKILTILWEPKKIVQTQKRDFQYLLSCSKDFIIKIWNTQKACCLVTLFEKFPILSINWCATGKYIILCNSSNKVSFFKKNGKKKKENFYRSSTFSEIQIHSMVKRIAFLSKNSIFYY</sequence>
<name>A9BL59_HEMAN</name>
<evidence type="ECO:0000313" key="6">
    <source>
        <dbReference type="Proteomes" id="UP000243127"/>
    </source>
</evidence>
<dbReference type="InterPro" id="IPR006594">
    <property type="entry name" value="LisH"/>
</dbReference>
<dbReference type="GO" id="GO:0003714">
    <property type="term" value="F:transcription corepressor activity"/>
    <property type="evidence" value="ECO:0007669"/>
    <property type="project" value="InterPro"/>
</dbReference>
<dbReference type="PANTHER" id="PTHR22846">
    <property type="entry name" value="WD40 REPEAT PROTEIN"/>
    <property type="match status" value="1"/>
</dbReference>
<dbReference type="GO" id="GO:0000118">
    <property type="term" value="C:histone deacetylase complex"/>
    <property type="evidence" value="ECO:0007669"/>
    <property type="project" value="TreeGrafter"/>
</dbReference>
<dbReference type="AlphaFoldDB" id="A9BL59"/>
<evidence type="ECO:0000256" key="4">
    <source>
        <dbReference type="ARBA" id="ARBA00023242"/>
    </source>
</evidence>
<dbReference type="PROSITE" id="PS50896">
    <property type="entry name" value="LISH"/>
    <property type="match status" value="1"/>
</dbReference>
<dbReference type="GO" id="GO:0006357">
    <property type="term" value="P:regulation of transcription by RNA polymerase II"/>
    <property type="evidence" value="ECO:0007669"/>
    <property type="project" value="TreeGrafter"/>
</dbReference>
<dbReference type="InterPro" id="IPR036322">
    <property type="entry name" value="WD40_repeat_dom_sf"/>
</dbReference>
<keyword evidence="3" id="KW-0677">Repeat</keyword>
<gene>
    <name evidence="5" type="ORF">HAN_3g439</name>
</gene>
<dbReference type="GeneID" id="5739428"/>